<evidence type="ECO:0000256" key="1">
    <source>
        <dbReference type="SAM" id="MobiDB-lite"/>
    </source>
</evidence>
<feature type="compositionally biased region" description="Basic and acidic residues" evidence="1">
    <location>
        <begin position="110"/>
        <end position="122"/>
    </location>
</feature>
<evidence type="ECO:0000313" key="3">
    <source>
        <dbReference type="Proteomes" id="UP000580250"/>
    </source>
</evidence>
<dbReference type="Proteomes" id="UP000580250">
    <property type="component" value="Unassembled WGS sequence"/>
</dbReference>
<proteinExistence type="predicted"/>
<dbReference type="AlphaFoldDB" id="A0A6V7UM15"/>
<comment type="caution">
    <text evidence="2">The sequence shown here is derived from an EMBL/GenBank/DDBJ whole genome shotgun (WGS) entry which is preliminary data.</text>
</comment>
<evidence type="ECO:0000313" key="2">
    <source>
        <dbReference type="EMBL" id="CAD2161286.1"/>
    </source>
</evidence>
<feature type="region of interest" description="Disordered" evidence="1">
    <location>
        <begin position="98"/>
        <end position="122"/>
    </location>
</feature>
<gene>
    <name evidence="2" type="ORF">MENT_LOCUS14741</name>
</gene>
<name>A0A6V7UM15_MELEN</name>
<organism evidence="2 3">
    <name type="scientific">Meloidogyne enterolobii</name>
    <name type="common">Root-knot nematode worm</name>
    <name type="synonym">Meloidogyne mayaguensis</name>
    <dbReference type="NCBI Taxonomy" id="390850"/>
    <lineage>
        <taxon>Eukaryota</taxon>
        <taxon>Metazoa</taxon>
        <taxon>Ecdysozoa</taxon>
        <taxon>Nematoda</taxon>
        <taxon>Chromadorea</taxon>
        <taxon>Rhabditida</taxon>
        <taxon>Tylenchina</taxon>
        <taxon>Tylenchomorpha</taxon>
        <taxon>Tylenchoidea</taxon>
        <taxon>Meloidogynidae</taxon>
        <taxon>Meloidogyninae</taxon>
        <taxon>Meloidogyne</taxon>
    </lineage>
</organism>
<sequence length="135" mass="15667">MHLEKKFFKKMFEEFKKMAVCYVCGDPLTPMNYNRNPGLLCNKCLHTFQTQVYQTYQPPIQQSFAQQNQNTQQATPLYVQQQQYINQFTQQAANVRAVGPQNIPPPLGNIDDKSKNKGKCQEKWDQEFRGTTVGL</sequence>
<dbReference type="EMBL" id="CAJEWN010000084">
    <property type="protein sequence ID" value="CAD2161286.1"/>
    <property type="molecule type" value="Genomic_DNA"/>
</dbReference>
<reference evidence="2 3" key="1">
    <citation type="submission" date="2020-08" db="EMBL/GenBank/DDBJ databases">
        <authorList>
            <person name="Koutsovoulos G."/>
            <person name="Danchin GJ E."/>
        </authorList>
    </citation>
    <scope>NUCLEOTIDE SEQUENCE [LARGE SCALE GENOMIC DNA]</scope>
</reference>
<protein>
    <submittedName>
        <fullName evidence="2">Uncharacterized protein</fullName>
    </submittedName>
</protein>
<accession>A0A6V7UM15</accession>